<dbReference type="RefSeq" id="WP_071657027.1">
    <property type="nucleotide sequence ID" value="NZ_MLCF01000067.1"/>
</dbReference>
<name>A0A1J7BU31_9ACTN</name>
<dbReference type="EMBL" id="MLCF01000067">
    <property type="protein sequence ID" value="OIV36953.1"/>
    <property type="molecule type" value="Genomic_DNA"/>
</dbReference>
<dbReference type="AlphaFoldDB" id="A0A1J7BU31"/>
<dbReference type="OrthoDB" id="4312942at2"/>
<evidence type="ECO:0008006" key="3">
    <source>
        <dbReference type="Google" id="ProtNLM"/>
    </source>
</evidence>
<protein>
    <recommendedName>
        <fullName evidence="3">DUF4034 domain-containing protein</fullName>
    </recommendedName>
</protein>
<comment type="caution">
    <text evidence="1">The sequence shown here is derived from an EMBL/GenBank/DDBJ whole genome shotgun (WGS) entry which is preliminary data.</text>
</comment>
<reference evidence="1 2" key="1">
    <citation type="submission" date="2016-10" db="EMBL/GenBank/DDBJ databases">
        <title>Genome sequence of Streptomyces gilvigriseus MUSC 26.</title>
        <authorList>
            <person name="Lee L.-H."/>
            <person name="Ser H.-L."/>
        </authorList>
    </citation>
    <scope>NUCLEOTIDE SEQUENCE [LARGE SCALE GENOMIC DNA]</scope>
    <source>
        <strain evidence="1 2">MUSC 26</strain>
    </source>
</reference>
<evidence type="ECO:0000313" key="2">
    <source>
        <dbReference type="Proteomes" id="UP000243342"/>
    </source>
</evidence>
<keyword evidence="2" id="KW-1185">Reference proteome</keyword>
<accession>A0A1J7BU31</accession>
<evidence type="ECO:0000313" key="1">
    <source>
        <dbReference type="EMBL" id="OIV36953.1"/>
    </source>
</evidence>
<sequence length="337" mass="37176">MAPTRPAHQPGSEQRVLFDPAGPDAALRAALAEAAVGHWVLTRDLLAATGTDWGLRASRTQVLAAAARRTDLVASWLAEEPHNPDAQVMAMRVAAERAVSFHRMQHIDAPRLRAEAEQAAWAIVQRMPSDPLPYICLLTLAQLDPGQPEHQHSGPDQLLPAGPWRLLNEAHARDPFNREAYIRMFQFWSSRSMPGAAYQFAQWAAEVALPGTAPLVLPLYGHVASEQHGSRPGVADLSRSHWRGAWQVRADTDRALNQWFAYGRTRSIADLSHLAYALTRADRLAEAARVFAAMGPYAHSQPWAQLAPRPELIADEISRAREQAYSAAEAADGQQQW</sequence>
<dbReference type="Proteomes" id="UP000243342">
    <property type="component" value="Unassembled WGS sequence"/>
</dbReference>
<proteinExistence type="predicted"/>
<organism evidence="1 2">
    <name type="scientific">Mangrovactinospora gilvigrisea</name>
    <dbReference type="NCBI Taxonomy" id="1428644"/>
    <lineage>
        <taxon>Bacteria</taxon>
        <taxon>Bacillati</taxon>
        <taxon>Actinomycetota</taxon>
        <taxon>Actinomycetes</taxon>
        <taxon>Kitasatosporales</taxon>
        <taxon>Streptomycetaceae</taxon>
        <taxon>Mangrovactinospora</taxon>
    </lineage>
</organism>
<gene>
    <name evidence="1" type="ORF">BIV57_13245</name>
</gene>
<dbReference type="STRING" id="1428644.BIV57_13245"/>